<organism evidence="1 2">
    <name type="scientific">Neobacillus paridis</name>
    <dbReference type="NCBI Taxonomy" id="2803862"/>
    <lineage>
        <taxon>Bacteria</taxon>
        <taxon>Bacillati</taxon>
        <taxon>Bacillota</taxon>
        <taxon>Bacilli</taxon>
        <taxon>Bacillales</taxon>
        <taxon>Bacillaceae</taxon>
        <taxon>Neobacillus</taxon>
    </lineage>
</organism>
<comment type="caution">
    <text evidence="1">The sequence shown here is derived from an EMBL/GenBank/DDBJ whole genome shotgun (WGS) entry which is preliminary data.</text>
</comment>
<dbReference type="InterPro" id="IPR045527">
    <property type="entry name" value="DUF6470"/>
</dbReference>
<gene>
    <name evidence="1" type="ORF">JK635_11990</name>
</gene>
<evidence type="ECO:0000313" key="2">
    <source>
        <dbReference type="Proteomes" id="UP000623967"/>
    </source>
</evidence>
<keyword evidence="2" id="KW-1185">Reference proteome</keyword>
<protein>
    <submittedName>
        <fullName evidence="1">Uncharacterized protein</fullName>
    </submittedName>
</protein>
<name>A0ABS1TQR0_9BACI</name>
<dbReference type="EMBL" id="JAESWB010000168">
    <property type="protein sequence ID" value="MBL4952933.1"/>
    <property type="molecule type" value="Genomic_DNA"/>
</dbReference>
<proteinExistence type="predicted"/>
<sequence length="191" mass="21362">MQLPQIRLHQTYAQIGLQITQPVQEIHQQPADLSIQQHPAEMVIERKPSQLEIDQDEAWSQLGFKSLPELSAEMADYSRQVGLEAIAEIAAEGDQLAAIENKTDAIAAISAEKGNPPPADFNITFIPSYGSVKIHYTPTEVYIHWKLGGAEIEAKQNKPIHHYQPGKTAVYLRQRQSLEIDFVGININEKS</sequence>
<reference evidence="1 2" key="1">
    <citation type="submission" date="2021-01" db="EMBL/GenBank/DDBJ databases">
        <title>Genome public.</title>
        <authorList>
            <person name="Liu C."/>
            <person name="Sun Q."/>
        </authorList>
    </citation>
    <scope>NUCLEOTIDE SEQUENCE [LARGE SCALE GENOMIC DNA]</scope>
    <source>
        <strain evidence="1 2">YIM B02564</strain>
    </source>
</reference>
<dbReference type="Proteomes" id="UP000623967">
    <property type="component" value="Unassembled WGS sequence"/>
</dbReference>
<evidence type="ECO:0000313" key="1">
    <source>
        <dbReference type="EMBL" id="MBL4952933.1"/>
    </source>
</evidence>
<dbReference type="RefSeq" id="WP_202654156.1">
    <property type="nucleotide sequence ID" value="NZ_JAESWB010000168.1"/>
</dbReference>
<dbReference type="Pfam" id="PF20074">
    <property type="entry name" value="DUF6470"/>
    <property type="match status" value="1"/>
</dbReference>
<accession>A0ABS1TQR0</accession>